<evidence type="ECO:0000313" key="2">
    <source>
        <dbReference type="Proteomes" id="UP000052237"/>
    </source>
</evidence>
<name>A0A0S4R613_CAMHY</name>
<organism evidence="1 2">
    <name type="scientific">Campylobacter hyointestinalis subsp. hyointestinalis</name>
    <dbReference type="NCBI Taxonomy" id="91352"/>
    <lineage>
        <taxon>Bacteria</taxon>
        <taxon>Pseudomonadati</taxon>
        <taxon>Campylobacterota</taxon>
        <taxon>Epsilonproteobacteria</taxon>
        <taxon>Campylobacterales</taxon>
        <taxon>Campylobacteraceae</taxon>
        <taxon>Campylobacter</taxon>
    </lineage>
</organism>
<dbReference type="EMBL" id="FAVB01000001">
    <property type="protein sequence ID" value="CUU68565.1"/>
    <property type="molecule type" value="Genomic_DNA"/>
</dbReference>
<keyword evidence="2" id="KW-1185">Reference proteome</keyword>
<protein>
    <submittedName>
        <fullName evidence="1">Anaerobic C4-dicarboxylate transporter DcuA</fullName>
    </submittedName>
</protein>
<proteinExistence type="predicted"/>
<dbReference type="AlphaFoldDB" id="A0A0S4R613"/>
<sequence>MKAKKQYIISIDQSRQSAYSFSQNIGLSLKSLSNIQKNDGYFISYIKHKDLIIAPIDVSLAGYTPTSPEEIEGVITQKAYEELALDQNFEYKINYIKQEDSTTIYDAFIANTQAIYENYKEILQNIKYIDCITAAPLLMQVLYKNNILRKDGVDCFIYLQEDDAFLVVYKYGEYLQSKSLSRYSLGAINTRLCELSGNKLSYEDFAKQLRINGLNLEDAGYLSQILDDVFYYVSDIISSIQNFSNLSINNIYISSDLGNIDGLDKFAQDRILIKTQAFDFNINLKNKELDHSYLHTFMTLYAMDCIKGDLQSINFSNFLRPPAFYKRNGGIFLSIVCASLVASLAYPCYQFLYGYCVNIQASYEQEKINDRKSEIQVLQTKLDQINLDIQATKQNIYLNDKNLNLKKNLLSQIYNKKVNYPMKGVAIYDIAGYTKDMDIKIRELSIKDRNISLSVNSSSDKQITQFMQDLERSKIYKIRTKEIFLLSNPNLGYESNITVEIKQ</sequence>
<dbReference type="Proteomes" id="UP000052237">
    <property type="component" value="Unassembled WGS sequence"/>
</dbReference>
<evidence type="ECO:0000313" key="1">
    <source>
        <dbReference type="EMBL" id="CUU68565.1"/>
    </source>
</evidence>
<accession>A0A0S4R613</accession>
<comment type="caution">
    <text evidence="1">The sequence shown here is derived from an EMBL/GenBank/DDBJ whole genome shotgun (WGS) entry which is preliminary data.</text>
</comment>
<dbReference type="RefSeq" id="WP_059434864.1">
    <property type="nucleotide sequence ID" value="NZ_FAVB01000001.1"/>
</dbReference>
<reference evidence="1 2" key="1">
    <citation type="submission" date="2015-11" db="EMBL/GenBank/DDBJ databases">
        <authorList>
            <consortium name="Pathogen Informatics"/>
        </authorList>
    </citation>
    <scope>NUCLEOTIDE SEQUENCE [LARGE SCALE GENOMIC DNA]</scope>
    <source>
        <strain evidence="1 2">006A-0059</strain>
    </source>
</reference>
<gene>
    <name evidence="1" type="primary">dcuA_1</name>
    <name evidence="1" type="ORF">ERS686654_00093</name>
</gene>